<protein>
    <recommendedName>
        <fullName evidence="4">HNH endonuclease</fullName>
    </recommendedName>
</protein>
<dbReference type="EMBL" id="JACRTB010000060">
    <property type="protein sequence ID" value="MBC8577855.1"/>
    <property type="molecule type" value="Genomic_DNA"/>
</dbReference>
<evidence type="ECO:0000313" key="3">
    <source>
        <dbReference type="Proteomes" id="UP000658131"/>
    </source>
</evidence>
<evidence type="ECO:0000256" key="1">
    <source>
        <dbReference type="SAM" id="MobiDB-lite"/>
    </source>
</evidence>
<gene>
    <name evidence="2" type="ORF">H8717_15840</name>
</gene>
<evidence type="ECO:0000313" key="2">
    <source>
        <dbReference type="EMBL" id="MBC8577855.1"/>
    </source>
</evidence>
<feature type="compositionally biased region" description="Basic residues" evidence="1">
    <location>
        <begin position="49"/>
        <end position="59"/>
    </location>
</feature>
<dbReference type="Gene3D" id="1.10.30.50">
    <property type="match status" value="1"/>
</dbReference>
<keyword evidence="3" id="KW-1185">Reference proteome</keyword>
<feature type="region of interest" description="Disordered" evidence="1">
    <location>
        <begin position="35"/>
        <end position="83"/>
    </location>
</feature>
<reference evidence="2 3" key="1">
    <citation type="submission" date="2020-08" db="EMBL/GenBank/DDBJ databases">
        <title>Genome public.</title>
        <authorList>
            <person name="Liu C."/>
            <person name="Sun Q."/>
        </authorList>
    </citation>
    <scope>NUCLEOTIDE SEQUENCE [LARGE SCALE GENOMIC DNA]</scope>
    <source>
        <strain evidence="2 3">BX1</strain>
    </source>
</reference>
<accession>A0ABR7NNR2</accession>
<evidence type="ECO:0008006" key="4">
    <source>
        <dbReference type="Google" id="ProtNLM"/>
    </source>
</evidence>
<dbReference type="RefSeq" id="WP_262401195.1">
    <property type="nucleotide sequence ID" value="NZ_JACRTB010000060.1"/>
</dbReference>
<sequence length="83" mass="9073">MDANIKSATRREVYRRDGYRCALCDSSQGLQVHHAIPRGEGGVVPPSARARRAPGRRRNGPGEGNGRPAGRPEFCVNGRMQCK</sequence>
<organism evidence="2 3">
    <name type="scientific">Yanshouia hominis</name>
    <dbReference type="NCBI Taxonomy" id="2763673"/>
    <lineage>
        <taxon>Bacteria</taxon>
        <taxon>Bacillati</taxon>
        <taxon>Bacillota</taxon>
        <taxon>Clostridia</taxon>
        <taxon>Eubacteriales</taxon>
        <taxon>Oscillospiraceae</taxon>
        <taxon>Yanshouia</taxon>
    </lineage>
</organism>
<name>A0ABR7NNR2_9FIRM</name>
<comment type="caution">
    <text evidence="2">The sequence shown here is derived from an EMBL/GenBank/DDBJ whole genome shotgun (WGS) entry which is preliminary data.</text>
</comment>
<proteinExistence type="predicted"/>
<dbReference type="Proteomes" id="UP000658131">
    <property type="component" value="Unassembled WGS sequence"/>
</dbReference>